<evidence type="ECO:0000313" key="1">
    <source>
        <dbReference type="EMBL" id="KAK7315608.1"/>
    </source>
</evidence>
<evidence type="ECO:0000313" key="2">
    <source>
        <dbReference type="Proteomes" id="UP001367508"/>
    </source>
</evidence>
<dbReference type="AlphaFoldDB" id="A0AAN9KFP9"/>
<name>A0AAN9KFP9_CANGL</name>
<organism evidence="1 2">
    <name type="scientific">Canavalia gladiata</name>
    <name type="common">Sword bean</name>
    <name type="synonym">Dolichos gladiatus</name>
    <dbReference type="NCBI Taxonomy" id="3824"/>
    <lineage>
        <taxon>Eukaryota</taxon>
        <taxon>Viridiplantae</taxon>
        <taxon>Streptophyta</taxon>
        <taxon>Embryophyta</taxon>
        <taxon>Tracheophyta</taxon>
        <taxon>Spermatophyta</taxon>
        <taxon>Magnoliopsida</taxon>
        <taxon>eudicotyledons</taxon>
        <taxon>Gunneridae</taxon>
        <taxon>Pentapetalae</taxon>
        <taxon>rosids</taxon>
        <taxon>fabids</taxon>
        <taxon>Fabales</taxon>
        <taxon>Fabaceae</taxon>
        <taxon>Papilionoideae</taxon>
        <taxon>50 kb inversion clade</taxon>
        <taxon>NPAAA clade</taxon>
        <taxon>indigoferoid/millettioid clade</taxon>
        <taxon>Phaseoleae</taxon>
        <taxon>Canavalia</taxon>
    </lineage>
</organism>
<reference evidence="1 2" key="1">
    <citation type="submission" date="2024-01" db="EMBL/GenBank/DDBJ databases">
        <title>The genomes of 5 underutilized Papilionoideae crops provide insights into root nodulation and disease resistanc.</title>
        <authorList>
            <person name="Jiang F."/>
        </authorList>
    </citation>
    <scope>NUCLEOTIDE SEQUENCE [LARGE SCALE GENOMIC DNA]</scope>
    <source>
        <strain evidence="1">LVBAO_FW01</strain>
        <tissue evidence="1">Leaves</tissue>
    </source>
</reference>
<gene>
    <name evidence="1" type="ORF">VNO77_34170</name>
</gene>
<comment type="caution">
    <text evidence="1">The sequence shown here is derived from an EMBL/GenBank/DDBJ whole genome shotgun (WGS) entry which is preliminary data.</text>
</comment>
<keyword evidence="2" id="KW-1185">Reference proteome</keyword>
<sequence length="247" mass="28177">MEVVLEPLREPPFPSFLLENTWLQIAWEDPAPPLQNWFSLRTPRIIANRRCSIEKLNYFCMNFGSRLPEIDVSKIRIPESNSLGESREGRTSRKHSMVLDLEDSASRCGSGGPCYTCKGVELRRSIEDKVKSEFGSVREEVLQAAPYGPKDRQHVRKPRVALTAPIFTMVVYEVHANNRTWGEHDHLARKCDYILRRDTNGDGRTMAGPLILLVRDIKGDTNIPKLSLHQRLRKTQALLSGNLPPYT</sequence>
<proteinExistence type="predicted"/>
<protein>
    <submittedName>
        <fullName evidence="1">Uncharacterized protein</fullName>
    </submittedName>
</protein>
<accession>A0AAN9KFP9</accession>
<dbReference type="Proteomes" id="UP001367508">
    <property type="component" value="Unassembled WGS sequence"/>
</dbReference>
<dbReference type="EMBL" id="JAYMYQ010000008">
    <property type="protein sequence ID" value="KAK7315608.1"/>
    <property type="molecule type" value="Genomic_DNA"/>
</dbReference>